<evidence type="ECO:0000256" key="2">
    <source>
        <dbReference type="SAM" id="Phobius"/>
    </source>
</evidence>
<keyword evidence="2" id="KW-0472">Membrane</keyword>
<evidence type="ECO:0000259" key="3">
    <source>
        <dbReference type="Pfam" id="PF13936"/>
    </source>
</evidence>
<dbReference type="Pfam" id="PF10935">
    <property type="entry name" value="DUF2637"/>
    <property type="match status" value="1"/>
</dbReference>
<feature type="compositionally biased region" description="Basic residues" evidence="1">
    <location>
        <begin position="219"/>
        <end position="231"/>
    </location>
</feature>
<dbReference type="SUPFAM" id="SSF46689">
    <property type="entry name" value="Homeodomain-like"/>
    <property type="match status" value="1"/>
</dbReference>
<feature type="transmembrane region" description="Helical" evidence="2">
    <location>
        <begin position="111"/>
        <end position="131"/>
    </location>
</feature>
<accession>A0A2M9D0E0</accession>
<feature type="region of interest" description="Disordered" evidence="1">
    <location>
        <begin position="191"/>
        <end position="231"/>
    </location>
</feature>
<dbReference type="InterPro" id="IPR009057">
    <property type="entry name" value="Homeodomain-like_sf"/>
</dbReference>
<keyword evidence="2" id="KW-1133">Transmembrane helix</keyword>
<feature type="transmembrane region" description="Helical" evidence="2">
    <location>
        <begin position="49"/>
        <end position="70"/>
    </location>
</feature>
<dbReference type="Gene3D" id="1.10.10.60">
    <property type="entry name" value="Homeodomain-like"/>
    <property type="match status" value="1"/>
</dbReference>
<dbReference type="EMBL" id="PGFE01000001">
    <property type="protein sequence ID" value="PJJ77478.1"/>
    <property type="molecule type" value="Genomic_DNA"/>
</dbReference>
<keyword evidence="2" id="KW-0812">Transmembrane</keyword>
<keyword evidence="5" id="KW-1185">Reference proteome</keyword>
<feature type="domain" description="Transposase IS30-like HTH" evidence="3">
    <location>
        <begin position="220"/>
        <end position="261"/>
    </location>
</feature>
<evidence type="ECO:0000313" key="5">
    <source>
        <dbReference type="Proteomes" id="UP000231693"/>
    </source>
</evidence>
<sequence>MSTPARINPDTTAALLVAVLATSGLVGISFVLSFAGLSALAPWVAVEPHLAWLLPLFIDGAILVYTYSALAARARHESAARPWTWVALWTAVSSAANGAHALEYGTHDTTVALVVGVALAALIPVGSLLGTHEIADRMIARPTTPDALDVEYAQLCDHHEAGRDTFGIPAGLLCTTTPVGLGRLATARQASHPALPDGTPHGTPTEPAAGHDDTPTASPRRRRLTTRQRNRIHTLARDGMSVRGIADKVGVSASTVSRHLTQQED</sequence>
<feature type="transmembrane region" description="Helical" evidence="2">
    <location>
        <begin position="12"/>
        <end position="37"/>
    </location>
</feature>
<dbReference type="Pfam" id="PF13936">
    <property type="entry name" value="HTH_38"/>
    <property type="match status" value="1"/>
</dbReference>
<dbReference type="OrthoDB" id="4480597at2"/>
<dbReference type="AlphaFoldDB" id="A0A2M9D0E0"/>
<dbReference type="RefSeq" id="WP_157802471.1">
    <property type="nucleotide sequence ID" value="NZ_BOOX01000003.1"/>
</dbReference>
<dbReference type="InterPro" id="IPR011991">
    <property type="entry name" value="ArsR-like_HTH"/>
</dbReference>
<evidence type="ECO:0000313" key="4">
    <source>
        <dbReference type="EMBL" id="PJJ77478.1"/>
    </source>
</evidence>
<dbReference type="Proteomes" id="UP000231693">
    <property type="component" value="Unassembled WGS sequence"/>
</dbReference>
<dbReference type="CDD" id="cd00090">
    <property type="entry name" value="HTH_ARSR"/>
    <property type="match status" value="1"/>
</dbReference>
<reference evidence="4 5" key="1">
    <citation type="submission" date="2017-11" db="EMBL/GenBank/DDBJ databases">
        <title>Genomic Encyclopedia of Archaeal and Bacterial Type Strains, Phase II (KMG-II): From Individual Species to Whole Genera.</title>
        <authorList>
            <person name="Goeker M."/>
        </authorList>
    </citation>
    <scope>NUCLEOTIDE SEQUENCE [LARGE SCALE GENOMIC DNA]</scope>
    <source>
        <strain evidence="4 5">DSM 25478</strain>
    </source>
</reference>
<organism evidence="4 5">
    <name type="scientific">Sediminihabitans luteus</name>
    <dbReference type="NCBI Taxonomy" id="1138585"/>
    <lineage>
        <taxon>Bacteria</taxon>
        <taxon>Bacillati</taxon>
        <taxon>Actinomycetota</taxon>
        <taxon>Actinomycetes</taxon>
        <taxon>Micrococcales</taxon>
        <taxon>Cellulomonadaceae</taxon>
        <taxon>Sediminihabitans</taxon>
    </lineage>
</organism>
<evidence type="ECO:0000256" key="1">
    <source>
        <dbReference type="SAM" id="MobiDB-lite"/>
    </source>
</evidence>
<comment type="caution">
    <text evidence="4">The sequence shown here is derived from an EMBL/GenBank/DDBJ whole genome shotgun (WGS) entry which is preliminary data.</text>
</comment>
<protein>
    <submittedName>
        <fullName evidence="4">Helix-turn-helix protein</fullName>
    </submittedName>
</protein>
<proteinExistence type="predicted"/>
<gene>
    <name evidence="4" type="ORF">CLV28_0697</name>
</gene>
<dbReference type="InterPro" id="IPR025246">
    <property type="entry name" value="IS30-like_HTH"/>
</dbReference>
<dbReference type="InterPro" id="IPR021235">
    <property type="entry name" value="DUF2637"/>
</dbReference>
<name>A0A2M9D0E0_9CELL</name>
<feature type="transmembrane region" description="Helical" evidence="2">
    <location>
        <begin position="82"/>
        <end position="99"/>
    </location>
</feature>